<evidence type="ECO:0000256" key="3">
    <source>
        <dbReference type="ARBA" id="ARBA00022801"/>
    </source>
</evidence>
<feature type="site" description="Discriminates between blocked and unblocked aminoacyl-tRNA" evidence="8">
    <location>
        <position position="9"/>
    </location>
</feature>
<keyword evidence="2 8" id="KW-0820">tRNA-binding</keyword>
<dbReference type="EMBL" id="AP023368">
    <property type="protein sequence ID" value="BCK01682.1"/>
    <property type="molecule type" value="Genomic_DNA"/>
</dbReference>
<evidence type="ECO:0000256" key="5">
    <source>
        <dbReference type="ARBA" id="ARBA00038063"/>
    </source>
</evidence>
<proteinExistence type="inferred from homology"/>
<keyword evidence="8" id="KW-0963">Cytoplasm</keyword>
<feature type="binding site" evidence="8">
    <location>
        <position position="66"/>
    </location>
    <ligand>
        <name>tRNA</name>
        <dbReference type="ChEBI" id="CHEBI:17843"/>
    </ligand>
</feature>
<feature type="site" description="Stabilizes the basic form of H active site to accept a proton" evidence="8">
    <location>
        <position position="91"/>
    </location>
</feature>
<dbReference type="AlphaFoldDB" id="A0A7M3SAR4"/>
<evidence type="ECO:0000256" key="1">
    <source>
        <dbReference type="ARBA" id="ARBA00013260"/>
    </source>
</evidence>
<dbReference type="GO" id="GO:0006515">
    <property type="term" value="P:protein quality control for misfolded or incompletely synthesized proteins"/>
    <property type="evidence" value="ECO:0007669"/>
    <property type="project" value="UniProtKB-UniRule"/>
</dbReference>
<comment type="similarity">
    <text evidence="5 8">Belongs to the PTH family.</text>
</comment>
<feature type="binding site" evidence="8">
    <location>
        <position position="14"/>
    </location>
    <ligand>
        <name>tRNA</name>
        <dbReference type="ChEBI" id="CHEBI:17843"/>
    </ligand>
</feature>
<sequence>MYIIVGLGNPTREYQATRHNIGFDAITRISDEYRIPLDFKKHKALCGKGMIAGEKVVLAQPQTYMNLSGESVRELKDFYKVEPENIIIIYDDISLEPGKLRLRTKGSAGGHNGIKSIIAHLGTENFPRIRIGVGDKPSGWDLADYVLSRFPSDEQPIIREALGKTSEAVRAILTEGMEAAMNLYNRK</sequence>
<dbReference type="InterPro" id="IPR001328">
    <property type="entry name" value="Pept_tRNA_hydro"/>
</dbReference>
<comment type="subcellular location">
    <subcellularLocation>
        <location evidence="8">Cytoplasm</location>
    </subcellularLocation>
</comment>
<keyword evidence="10" id="KW-1185">Reference proteome</keyword>
<dbReference type="SUPFAM" id="SSF53178">
    <property type="entry name" value="Peptidyl-tRNA hydrolase-like"/>
    <property type="match status" value="1"/>
</dbReference>
<keyword evidence="3 8" id="KW-0378">Hydrolase</keyword>
<dbReference type="Pfam" id="PF01195">
    <property type="entry name" value="Pept_tRNA_hydro"/>
    <property type="match status" value="1"/>
</dbReference>
<reference evidence="9 10" key="2">
    <citation type="submission" date="2020-08" db="EMBL/GenBank/DDBJ databases">
        <authorList>
            <person name="Ueki A."/>
            <person name="Tonouchi A."/>
        </authorList>
    </citation>
    <scope>NUCLEOTIDE SEQUENCE [LARGE SCALE GENOMIC DNA]</scope>
    <source>
        <strain evidence="9 10">CTTW</strain>
    </source>
</reference>
<name>A0A7M3SAR4_9FIRM</name>
<dbReference type="EC" id="3.1.1.29" evidence="1 8"/>
<dbReference type="GO" id="GO:0004045">
    <property type="term" value="F:peptidyl-tRNA hydrolase activity"/>
    <property type="evidence" value="ECO:0007669"/>
    <property type="project" value="UniProtKB-UniRule"/>
</dbReference>
<evidence type="ECO:0000313" key="10">
    <source>
        <dbReference type="Proteomes" id="UP000515703"/>
    </source>
</evidence>
<dbReference type="InterPro" id="IPR018171">
    <property type="entry name" value="Pept_tRNA_hydro_CS"/>
</dbReference>
<comment type="function">
    <text evidence="8">Catalyzes the release of premature peptidyl moieties from peptidyl-tRNA molecules trapped in stalled 50S ribosomal subunits, and thus maintains levels of free tRNAs and 50S ribosomes.</text>
</comment>
<dbReference type="PROSITE" id="PS01196">
    <property type="entry name" value="PEPT_TRNA_HYDROL_2"/>
    <property type="match status" value="1"/>
</dbReference>
<organism evidence="9 10">
    <name type="scientific">Anaerocolumna chitinilytica</name>
    <dbReference type="NCBI Taxonomy" id="1727145"/>
    <lineage>
        <taxon>Bacteria</taxon>
        <taxon>Bacillati</taxon>
        <taxon>Bacillota</taxon>
        <taxon>Clostridia</taxon>
        <taxon>Lachnospirales</taxon>
        <taxon>Lachnospiraceae</taxon>
        <taxon>Anaerocolumna</taxon>
    </lineage>
</organism>
<dbReference type="KEGG" id="acht:bsdcttw_47220"/>
<dbReference type="PANTHER" id="PTHR17224:SF1">
    <property type="entry name" value="PEPTIDYL-TRNA HYDROLASE"/>
    <property type="match status" value="1"/>
</dbReference>
<dbReference type="RefSeq" id="WP_185257220.1">
    <property type="nucleotide sequence ID" value="NZ_AP023368.1"/>
</dbReference>
<dbReference type="GO" id="GO:0072344">
    <property type="term" value="P:rescue of stalled ribosome"/>
    <property type="evidence" value="ECO:0007669"/>
    <property type="project" value="UniProtKB-UniRule"/>
</dbReference>
<dbReference type="NCBIfam" id="TIGR00447">
    <property type="entry name" value="pth"/>
    <property type="match status" value="1"/>
</dbReference>
<dbReference type="Gene3D" id="3.40.50.1470">
    <property type="entry name" value="Peptidyl-tRNA hydrolase"/>
    <property type="match status" value="1"/>
</dbReference>
<dbReference type="CDD" id="cd00462">
    <property type="entry name" value="PTH"/>
    <property type="match status" value="1"/>
</dbReference>
<dbReference type="GO" id="GO:0000049">
    <property type="term" value="F:tRNA binding"/>
    <property type="evidence" value="ECO:0007669"/>
    <property type="project" value="UniProtKB-UniRule"/>
</dbReference>
<evidence type="ECO:0000256" key="7">
    <source>
        <dbReference type="ARBA" id="ARBA00050038"/>
    </source>
</evidence>
<reference evidence="9 10" key="1">
    <citation type="submission" date="2020-08" db="EMBL/GenBank/DDBJ databases">
        <title>Draft genome sequencing of an Anaerocolumna strain isolated from anoxic soil subjected to BSD treatment.</title>
        <authorList>
            <person name="Uek A."/>
            <person name="Tonouchi A."/>
        </authorList>
    </citation>
    <scope>NUCLEOTIDE SEQUENCE [LARGE SCALE GENOMIC DNA]</scope>
    <source>
        <strain evidence="9 10">CTTW</strain>
    </source>
</reference>
<dbReference type="PANTHER" id="PTHR17224">
    <property type="entry name" value="PEPTIDYL-TRNA HYDROLASE"/>
    <property type="match status" value="1"/>
</dbReference>
<dbReference type="HAMAP" id="MF_00083">
    <property type="entry name" value="Pept_tRNA_hydro_bact"/>
    <property type="match status" value="1"/>
</dbReference>
<feature type="binding site" evidence="8">
    <location>
        <position position="112"/>
    </location>
    <ligand>
        <name>tRNA</name>
        <dbReference type="ChEBI" id="CHEBI:17843"/>
    </ligand>
</feature>
<evidence type="ECO:0000256" key="4">
    <source>
        <dbReference type="ARBA" id="ARBA00022884"/>
    </source>
</evidence>
<comment type="catalytic activity">
    <reaction evidence="6 8">
        <text>an N-acyl-L-alpha-aminoacyl-tRNA + H2O = an N-acyl-L-amino acid + a tRNA + H(+)</text>
        <dbReference type="Rhea" id="RHEA:54448"/>
        <dbReference type="Rhea" id="RHEA-COMP:10123"/>
        <dbReference type="Rhea" id="RHEA-COMP:13883"/>
        <dbReference type="ChEBI" id="CHEBI:15377"/>
        <dbReference type="ChEBI" id="CHEBI:15378"/>
        <dbReference type="ChEBI" id="CHEBI:59874"/>
        <dbReference type="ChEBI" id="CHEBI:78442"/>
        <dbReference type="ChEBI" id="CHEBI:138191"/>
        <dbReference type="EC" id="3.1.1.29"/>
    </reaction>
</comment>
<evidence type="ECO:0000256" key="6">
    <source>
        <dbReference type="ARBA" id="ARBA00048707"/>
    </source>
</evidence>
<feature type="binding site" evidence="8">
    <location>
        <position position="64"/>
    </location>
    <ligand>
        <name>tRNA</name>
        <dbReference type="ChEBI" id="CHEBI:17843"/>
    </ligand>
</feature>
<keyword evidence="4 8" id="KW-0694">RNA-binding</keyword>
<comment type="function">
    <text evidence="8">Hydrolyzes ribosome-free peptidyl-tRNAs (with 1 or more amino acids incorporated), which drop off the ribosome during protein synthesis, or as a result of ribosome stalling.</text>
</comment>
<feature type="active site" description="Proton acceptor" evidence="8">
    <location>
        <position position="19"/>
    </location>
</feature>
<evidence type="ECO:0000313" key="9">
    <source>
        <dbReference type="EMBL" id="BCK01682.1"/>
    </source>
</evidence>
<dbReference type="InterPro" id="IPR036416">
    <property type="entry name" value="Pept_tRNA_hydro_sf"/>
</dbReference>
<dbReference type="GO" id="GO:0005737">
    <property type="term" value="C:cytoplasm"/>
    <property type="evidence" value="ECO:0007669"/>
    <property type="project" value="UniProtKB-SubCell"/>
</dbReference>
<evidence type="ECO:0000256" key="2">
    <source>
        <dbReference type="ARBA" id="ARBA00022555"/>
    </source>
</evidence>
<comment type="subunit">
    <text evidence="8">Monomer.</text>
</comment>
<evidence type="ECO:0000256" key="8">
    <source>
        <dbReference type="HAMAP-Rule" id="MF_00083"/>
    </source>
</evidence>
<accession>A0A7M3SAR4</accession>
<dbReference type="Proteomes" id="UP000515703">
    <property type="component" value="Chromosome"/>
</dbReference>
<protein>
    <recommendedName>
        <fullName evidence="7 8">Peptidyl-tRNA hydrolase</fullName>
        <shortName evidence="8">Pth</shortName>
        <ecNumber evidence="1 8">3.1.1.29</ecNumber>
    </recommendedName>
</protein>
<dbReference type="FunFam" id="3.40.50.1470:FF:000001">
    <property type="entry name" value="Peptidyl-tRNA hydrolase"/>
    <property type="match status" value="1"/>
</dbReference>
<gene>
    <name evidence="8 9" type="primary">pth</name>
    <name evidence="9" type="ORF">bsdcttw_47220</name>
</gene>